<feature type="compositionally biased region" description="Basic residues" evidence="2">
    <location>
        <begin position="233"/>
        <end position="257"/>
    </location>
</feature>
<dbReference type="InterPro" id="IPR003593">
    <property type="entry name" value="AAA+_ATPase"/>
</dbReference>
<keyword evidence="1" id="KW-0175">Coiled coil</keyword>
<dbReference type="InterPro" id="IPR027417">
    <property type="entry name" value="P-loop_NTPase"/>
</dbReference>
<gene>
    <name evidence="4" type="ORF">MNOR_LOCUS6709</name>
</gene>
<feature type="region of interest" description="Disordered" evidence="2">
    <location>
        <begin position="226"/>
        <end position="263"/>
    </location>
</feature>
<dbReference type="CDD" id="cd00009">
    <property type="entry name" value="AAA"/>
    <property type="match status" value="1"/>
</dbReference>
<evidence type="ECO:0000256" key="2">
    <source>
        <dbReference type="SAM" id="MobiDB-lite"/>
    </source>
</evidence>
<feature type="region of interest" description="Disordered" evidence="2">
    <location>
        <begin position="698"/>
        <end position="730"/>
    </location>
</feature>
<dbReference type="Gene3D" id="3.40.50.300">
    <property type="entry name" value="P-loop containing nucleotide triphosphate hydrolases"/>
    <property type="match status" value="1"/>
</dbReference>
<dbReference type="PANTHER" id="PTHR23389">
    <property type="entry name" value="CHROMOSOME TRANSMISSION FIDELITY FACTOR 18"/>
    <property type="match status" value="1"/>
</dbReference>
<evidence type="ECO:0000313" key="4">
    <source>
        <dbReference type="EMBL" id="CAL4067761.1"/>
    </source>
</evidence>
<feature type="compositionally biased region" description="Low complexity" evidence="2">
    <location>
        <begin position="404"/>
        <end position="417"/>
    </location>
</feature>
<dbReference type="GO" id="GO:0016887">
    <property type="term" value="F:ATP hydrolysis activity"/>
    <property type="evidence" value="ECO:0007669"/>
    <property type="project" value="InterPro"/>
</dbReference>
<organism evidence="4 5">
    <name type="scientific">Meganyctiphanes norvegica</name>
    <name type="common">Northern krill</name>
    <name type="synonym">Thysanopoda norvegica</name>
    <dbReference type="NCBI Taxonomy" id="48144"/>
    <lineage>
        <taxon>Eukaryota</taxon>
        <taxon>Metazoa</taxon>
        <taxon>Ecdysozoa</taxon>
        <taxon>Arthropoda</taxon>
        <taxon>Crustacea</taxon>
        <taxon>Multicrustacea</taxon>
        <taxon>Malacostraca</taxon>
        <taxon>Eumalacostraca</taxon>
        <taxon>Eucarida</taxon>
        <taxon>Euphausiacea</taxon>
        <taxon>Euphausiidae</taxon>
        <taxon>Meganyctiphanes</taxon>
    </lineage>
</organism>
<dbReference type="PANTHER" id="PTHR23389:SF21">
    <property type="entry name" value="ATPASE FAMILY AAA DOMAIN-CONTAINING PROTEIN 5"/>
    <property type="match status" value="1"/>
</dbReference>
<dbReference type="SMART" id="SM00382">
    <property type="entry name" value="AAA"/>
    <property type="match status" value="1"/>
</dbReference>
<dbReference type="GO" id="GO:0061860">
    <property type="term" value="F:DNA clamp unloader activity"/>
    <property type="evidence" value="ECO:0007669"/>
    <property type="project" value="TreeGrafter"/>
</dbReference>
<keyword evidence="5" id="KW-1185">Reference proteome</keyword>
<dbReference type="InterPro" id="IPR003959">
    <property type="entry name" value="ATPase_AAA_core"/>
</dbReference>
<reference evidence="4 5" key="1">
    <citation type="submission" date="2024-05" db="EMBL/GenBank/DDBJ databases">
        <authorList>
            <person name="Wallberg A."/>
        </authorList>
    </citation>
    <scope>NUCLEOTIDE SEQUENCE [LARGE SCALE GENOMIC DNA]</scope>
</reference>
<feature type="compositionally biased region" description="Basic and acidic residues" evidence="2">
    <location>
        <begin position="704"/>
        <end position="713"/>
    </location>
</feature>
<evidence type="ECO:0000256" key="1">
    <source>
        <dbReference type="SAM" id="Coils"/>
    </source>
</evidence>
<proteinExistence type="predicted"/>
<comment type="caution">
    <text evidence="4">The sequence shown here is derived from an EMBL/GenBank/DDBJ whole genome shotgun (WGS) entry which is preliminary data.</text>
</comment>
<accession>A0AAV2Q3P3</accession>
<feature type="region of interest" description="Disordered" evidence="2">
    <location>
        <begin position="397"/>
        <end position="421"/>
    </location>
</feature>
<dbReference type="GO" id="GO:0003677">
    <property type="term" value="F:DNA binding"/>
    <property type="evidence" value="ECO:0007669"/>
    <property type="project" value="TreeGrafter"/>
</dbReference>
<feature type="coiled-coil region" evidence="1">
    <location>
        <begin position="195"/>
        <end position="226"/>
    </location>
</feature>
<feature type="domain" description="AAA+ ATPase" evidence="3">
    <location>
        <begin position="349"/>
        <end position="512"/>
    </location>
</feature>
<dbReference type="Pfam" id="PF00004">
    <property type="entry name" value="AAA"/>
    <property type="match status" value="1"/>
</dbReference>
<evidence type="ECO:0000313" key="5">
    <source>
        <dbReference type="Proteomes" id="UP001497623"/>
    </source>
</evidence>
<feature type="region of interest" description="Disordered" evidence="2">
    <location>
        <begin position="319"/>
        <end position="342"/>
    </location>
</feature>
<dbReference type="AlphaFoldDB" id="A0AAV2Q3P3"/>
<dbReference type="SUPFAM" id="SSF52540">
    <property type="entry name" value="P-loop containing nucleoside triphosphate hydrolases"/>
    <property type="match status" value="1"/>
</dbReference>
<dbReference type="GO" id="GO:0005634">
    <property type="term" value="C:nucleus"/>
    <property type="evidence" value="ECO:0007669"/>
    <property type="project" value="TreeGrafter"/>
</dbReference>
<dbReference type="Proteomes" id="UP001497623">
    <property type="component" value="Unassembled WGS sequence"/>
</dbReference>
<dbReference type="EMBL" id="CAXKWB010002812">
    <property type="protein sequence ID" value="CAL4067761.1"/>
    <property type="molecule type" value="Genomic_DNA"/>
</dbReference>
<name>A0AAV2Q3P3_MEGNR</name>
<protein>
    <recommendedName>
        <fullName evidence="3">AAA+ ATPase domain-containing protein</fullName>
    </recommendedName>
</protein>
<sequence length="935" mass="105776">MPKYGGPGTLKKPCKKRKCFNPNVSIKAAMSSNKGLKSSKSLAPIFMKKKDLDVEVLEVTLSPSKLKARNDFLQSGVPETIKKKVLIEKKLEEEFNDASVFPTVSHVQQKDNDHWVWNLAHQKVKNILDESIVLEDVVSQSQSLFLSPLSEAEATEDILPQQPHLMDTKTLCSTLSGIKKRNPNFPVFAVFKSYLDQKKEAVESYEKELEKDIKTKTVDIVDLEDDDEEVGKGKRKRRSKGSPVNKKQKLSRSKGKRNSLDCAAENTNTVPIWQKWTPNAWTNMFAPNHSSQVIGNTDILRKMKVWLLEWKKQTESDIIKQKSGKKKNRREEDFLTSDESNGWEDDNELANTLLLAGPPGVGKTAAVYALAQELGYKVLEVNASSLRKGAQVMKQLAEATQSHSMSGGNSSQGTQGTPVKNPLAVMFATKEKKRVKEKKKKKDIVQREESQNSAVDKEKKTAMVLFEDIDIVFDEYDDGFIMAVNNIMAETKRPIILTTTYLSPNVLTKIKGNFDYFTFTSPSNDLVCQHLELMALSGGVTACPEDLYWLVEHCRGDIRQAISILQSWLLTGSSHTMCVNGAEYKQKSHGHNTEEWKCNVKEITLKEVFPDTKETLLREVQIQRGSLFGHLPRNICNSNDMNTVYKLPWTKLFINLTQLLPFHSIEKVIEKKKYPLDPESVEVKTSVIYQKQNWLSFDDESDDEKPKSEEEKQVSQNTEEETKESKTDVKPDVIKSSKLSLESMSTLSNTLCDLDILNSIPEMDGLVSRESGFEWQSWRPTPGLSDGYCTDQDWASQSFVTDFSSYLSCRAFDQCTRQVTEALTATSTPDHPQLCISMEKTKCKSLSLLSREPQIDRSIKHLERLSSIIPITGQQNKANLGCDYFPVLRQIARIDELGAALSHKRRGRRFLSYLSLLGFHSEPSEKITMANTFMD</sequence>
<evidence type="ECO:0000259" key="3">
    <source>
        <dbReference type="SMART" id="SM00382"/>
    </source>
</evidence>
<dbReference type="GO" id="GO:0005524">
    <property type="term" value="F:ATP binding"/>
    <property type="evidence" value="ECO:0007669"/>
    <property type="project" value="InterPro"/>
</dbReference>